<reference evidence="2 3" key="1">
    <citation type="submission" date="2020-03" db="EMBL/GenBank/DDBJ databases">
        <title>Metabolic flexibility allows generalist bacteria to become dominant in a frequently disturbed ecosystem.</title>
        <authorList>
            <person name="Chen Y.-J."/>
            <person name="Leung P.M."/>
            <person name="Bay S.K."/>
            <person name="Hugenholtz P."/>
            <person name="Kessler A.J."/>
            <person name="Shelley G."/>
            <person name="Waite D.W."/>
            <person name="Cook P.L."/>
            <person name="Greening C."/>
        </authorList>
    </citation>
    <scope>NUCLEOTIDE SEQUENCE [LARGE SCALE GENOMIC DNA]</scope>
    <source>
        <strain evidence="2">SS_bin_28</strain>
    </source>
</reference>
<sequence length="131" mass="14641">MRRILFTIALTSLVLSSCGLTFIKKRLPPPSQQNDGAVLFRFDAPSARVVQLAGNWPENNWLAGQAQTGSFKVGLMEDPDGDGVWERREALPPGRYQYKFVVDENNWKEDPNNPEKVDDGFGGFNSLVIVD</sequence>
<comment type="caution">
    <text evidence="2">The sequence shown here is derived from an EMBL/GenBank/DDBJ whole genome shotgun (WGS) entry which is preliminary data.</text>
</comment>
<dbReference type="CDD" id="cd02859">
    <property type="entry name" value="E_set_AMPKbeta_like_N"/>
    <property type="match status" value="1"/>
</dbReference>
<organism evidence="2 3">
    <name type="scientific">Eiseniibacteriota bacterium</name>
    <dbReference type="NCBI Taxonomy" id="2212470"/>
    <lineage>
        <taxon>Bacteria</taxon>
        <taxon>Candidatus Eiseniibacteriota</taxon>
    </lineage>
</organism>
<evidence type="ECO:0000313" key="2">
    <source>
        <dbReference type="EMBL" id="NNF07950.1"/>
    </source>
</evidence>
<gene>
    <name evidence="2" type="ORF">HKN21_14395</name>
</gene>
<dbReference type="InterPro" id="IPR014756">
    <property type="entry name" value="Ig_E-set"/>
</dbReference>
<dbReference type="Proteomes" id="UP000547674">
    <property type="component" value="Unassembled WGS sequence"/>
</dbReference>
<protein>
    <recommendedName>
        <fullName evidence="1">AMP-activated protein kinase glycogen-binding domain-containing protein</fullName>
    </recommendedName>
</protein>
<evidence type="ECO:0000259" key="1">
    <source>
        <dbReference type="Pfam" id="PF16561"/>
    </source>
</evidence>
<dbReference type="SUPFAM" id="SSF81296">
    <property type="entry name" value="E set domains"/>
    <property type="match status" value="1"/>
</dbReference>
<dbReference type="InterPro" id="IPR032640">
    <property type="entry name" value="AMPK1_CBM"/>
</dbReference>
<dbReference type="InterPro" id="IPR013783">
    <property type="entry name" value="Ig-like_fold"/>
</dbReference>
<evidence type="ECO:0000313" key="3">
    <source>
        <dbReference type="Proteomes" id="UP000547674"/>
    </source>
</evidence>
<accession>A0A7Y2EDF8</accession>
<feature type="domain" description="AMP-activated protein kinase glycogen-binding" evidence="1">
    <location>
        <begin position="81"/>
        <end position="130"/>
    </location>
</feature>
<dbReference type="Gene3D" id="2.60.40.10">
    <property type="entry name" value="Immunoglobulins"/>
    <property type="match status" value="1"/>
</dbReference>
<proteinExistence type="predicted"/>
<name>A0A7Y2EDF8_UNCEI</name>
<dbReference type="AlphaFoldDB" id="A0A7Y2EDF8"/>
<dbReference type="PROSITE" id="PS51257">
    <property type="entry name" value="PROKAR_LIPOPROTEIN"/>
    <property type="match status" value="1"/>
</dbReference>
<dbReference type="EMBL" id="JABDJR010000580">
    <property type="protein sequence ID" value="NNF07950.1"/>
    <property type="molecule type" value="Genomic_DNA"/>
</dbReference>
<dbReference type="Pfam" id="PF16561">
    <property type="entry name" value="AMPK1_CBM"/>
    <property type="match status" value="1"/>
</dbReference>